<dbReference type="Gene3D" id="3.40.50.300">
    <property type="entry name" value="P-loop containing nucleotide triphosphate hydrolases"/>
    <property type="match status" value="1"/>
</dbReference>
<dbReference type="AlphaFoldDB" id="A0A8C5PV46"/>
<evidence type="ECO:0000256" key="2">
    <source>
        <dbReference type="ARBA" id="ARBA00005771"/>
    </source>
</evidence>
<dbReference type="InterPro" id="IPR027417">
    <property type="entry name" value="P-loop_NTPase"/>
</dbReference>
<keyword evidence="8" id="KW-1185">Reference proteome</keyword>
<keyword evidence="3" id="KW-0963">Cytoplasm</keyword>
<evidence type="ECO:0000259" key="6">
    <source>
        <dbReference type="Pfam" id="PF00685"/>
    </source>
</evidence>
<proteinExistence type="inferred from homology"/>
<dbReference type="Pfam" id="PF00685">
    <property type="entry name" value="Sulfotransfer_1"/>
    <property type="match status" value="1"/>
</dbReference>
<dbReference type="InterPro" id="IPR000863">
    <property type="entry name" value="Sulfotransferase_dom"/>
</dbReference>
<comment type="subcellular location">
    <subcellularLocation>
        <location evidence="1">Cytoplasm</location>
    </subcellularLocation>
</comment>
<dbReference type="EC" id="2.8.2.-" evidence="5"/>
<reference evidence="7" key="2">
    <citation type="submission" date="2025-09" db="UniProtKB">
        <authorList>
            <consortium name="Ensembl"/>
        </authorList>
    </citation>
    <scope>IDENTIFICATION</scope>
</reference>
<dbReference type="Proteomes" id="UP000694569">
    <property type="component" value="Unplaced"/>
</dbReference>
<dbReference type="PANTHER" id="PTHR11783">
    <property type="entry name" value="SULFOTRANSFERASE SULT"/>
    <property type="match status" value="1"/>
</dbReference>
<dbReference type="FunFam" id="3.40.50.300:FF:000433">
    <property type="entry name" value="Estrogen sulfotransferase"/>
    <property type="match status" value="1"/>
</dbReference>
<reference evidence="7" key="1">
    <citation type="submission" date="2025-08" db="UniProtKB">
        <authorList>
            <consortium name="Ensembl"/>
        </authorList>
    </citation>
    <scope>IDENTIFICATION</scope>
</reference>
<evidence type="ECO:0000313" key="7">
    <source>
        <dbReference type="Ensembl" id="ENSLLEP00000027808.1"/>
    </source>
</evidence>
<name>A0A8C5PV46_9ANUR</name>
<dbReference type="OrthoDB" id="205623at2759"/>
<keyword evidence="4 5" id="KW-0808">Transferase</keyword>
<dbReference type="Ensembl" id="ENSLLET00000028896.1">
    <property type="protein sequence ID" value="ENSLLEP00000027808.1"/>
    <property type="gene ID" value="ENSLLEG00000017597.1"/>
</dbReference>
<organism evidence="7 8">
    <name type="scientific">Leptobrachium leishanense</name>
    <name type="common">Leishan spiny toad</name>
    <dbReference type="NCBI Taxonomy" id="445787"/>
    <lineage>
        <taxon>Eukaryota</taxon>
        <taxon>Metazoa</taxon>
        <taxon>Chordata</taxon>
        <taxon>Craniata</taxon>
        <taxon>Vertebrata</taxon>
        <taxon>Euteleostomi</taxon>
        <taxon>Amphibia</taxon>
        <taxon>Batrachia</taxon>
        <taxon>Anura</taxon>
        <taxon>Pelobatoidea</taxon>
        <taxon>Megophryidae</taxon>
        <taxon>Leptobrachium</taxon>
    </lineage>
</organism>
<evidence type="ECO:0000256" key="5">
    <source>
        <dbReference type="RuleBase" id="RU361155"/>
    </source>
</evidence>
<dbReference type="GO" id="GO:0005737">
    <property type="term" value="C:cytoplasm"/>
    <property type="evidence" value="ECO:0007669"/>
    <property type="project" value="UniProtKB-SubCell"/>
</dbReference>
<dbReference type="GO" id="GO:0008146">
    <property type="term" value="F:sulfotransferase activity"/>
    <property type="evidence" value="ECO:0007669"/>
    <property type="project" value="InterPro"/>
</dbReference>
<dbReference type="GeneTree" id="ENSGT00940000159269"/>
<protein>
    <recommendedName>
        <fullName evidence="5">Sulfotransferase</fullName>
        <ecNumber evidence="5">2.8.2.-</ecNumber>
    </recommendedName>
</protein>
<comment type="similarity">
    <text evidence="2 5">Belongs to the sulfotransferase 1 family.</text>
</comment>
<evidence type="ECO:0000256" key="3">
    <source>
        <dbReference type="ARBA" id="ARBA00022490"/>
    </source>
</evidence>
<evidence type="ECO:0000256" key="4">
    <source>
        <dbReference type="ARBA" id="ARBA00022679"/>
    </source>
</evidence>
<evidence type="ECO:0000313" key="8">
    <source>
        <dbReference type="Proteomes" id="UP000694569"/>
    </source>
</evidence>
<accession>A0A8C5PV46</accession>
<dbReference type="SUPFAM" id="SSF52540">
    <property type="entry name" value="P-loop containing nucleoside triphosphate hydrolases"/>
    <property type="match status" value="1"/>
</dbReference>
<sequence>MKGVNSESQCAHTTPLLEIKVPFLPSSRAFALSGFSCLSSDILCITADIPVYQTWLTYLTTASGYPSVLHKDPSCVLCTAPLCSPPQGSYWMIEILSLIRSNGNPTCCQTVPSWDRMAWFEVDYPAQYFDDQPSPRFISSHLPIQLFPKSFFSSKAKVIYTARNPRDVLVSLYHYALITFVIKTPLSFNELFEDFIEGKVPFGSWFDHIKGWMQMKDSDNFLFITFEELKKDHRGTVKKICNFLGKELSEEAIDMVVKHSSFNVMKDNKMCNHSLAPESIMKKNSNFIRKGVVGDWKNYFTTAQQESMDKIYSERMSALNMKFSWDEC</sequence>
<feature type="domain" description="Sulfotransferase" evidence="6">
    <location>
        <begin position="88"/>
        <end position="318"/>
    </location>
</feature>
<evidence type="ECO:0000256" key="1">
    <source>
        <dbReference type="ARBA" id="ARBA00004496"/>
    </source>
</evidence>